<evidence type="ECO:0000256" key="1">
    <source>
        <dbReference type="SAM" id="SignalP"/>
    </source>
</evidence>
<evidence type="ECO:0000313" key="2">
    <source>
        <dbReference type="EMBL" id="MDC8759489.1"/>
    </source>
</evidence>
<dbReference type="EMBL" id="JAQQXR010000007">
    <property type="protein sequence ID" value="MDC8759489.1"/>
    <property type="molecule type" value="Genomic_DNA"/>
</dbReference>
<protein>
    <recommendedName>
        <fullName evidence="4">Lipoprotein</fullName>
    </recommendedName>
</protein>
<reference evidence="2 3" key="1">
    <citation type="submission" date="2022-10" db="EMBL/GenBank/DDBJ databases">
        <title>Janthinobacterium sp. hw3 Genome sequencing.</title>
        <authorList>
            <person name="Park S."/>
        </authorList>
    </citation>
    <scope>NUCLEOTIDE SEQUENCE [LARGE SCALE GENOMIC DNA]</scope>
    <source>
        <strain evidence="3">hw3</strain>
    </source>
</reference>
<gene>
    <name evidence="2" type="ORF">OIK44_18045</name>
</gene>
<evidence type="ECO:0008006" key="4">
    <source>
        <dbReference type="Google" id="ProtNLM"/>
    </source>
</evidence>
<feature type="signal peptide" evidence="1">
    <location>
        <begin position="1"/>
        <end position="19"/>
    </location>
</feature>
<dbReference type="PROSITE" id="PS51257">
    <property type="entry name" value="PROKAR_LIPOPROTEIN"/>
    <property type="match status" value="1"/>
</dbReference>
<name>A0ABT5K3D4_9BURK</name>
<evidence type="ECO:0000313" key="3">
    <source>
        <dbReference type="Proteomes" id="UP001221208"/>
    </source>
</evidence>
<sequence length="211" mass="21586">MKLSYLRASAILAATLGLAACGGKQSFDVSGVIIGLTQDGLKLSNNGEILEPKKGATSFTFSQRADYGQNYDIRIEKSAQHMQCGISGNTGSAGHYTSISAVVSCILNSNSLSGTVEGLPPGQIIRLANGTVGTVDVTGGADASKLTPFAFAAPVYYDAPYNVQVVPIPPIVPPPATAKPLTVNCTVSAASGAGIMPDGPVKTLEVKCTPK</sequence>
<feature type="chain" id="PRO_5046980521" description="Lipoprotein" evidence="1">
    <location>
        <begin position="20"/>
        <end position="211"/>
    </location>
</feature>
<keyword evidence="1" id="KW-0732">Signal</keyword>
<comment type="caution">
    <text evidence="2">The sequence shown here is derived from an EMBL/GenBank/DDBJ whole genome shotgun (WGS) entry which is preliminary data.</text>
</comment>
<organism evidence="2 3">
    <name type="scientific">Janthinobacterium fluminis</name>
    <dbReference type="NCBI Taxonomy" id="2987524"/>
    <lineage>
        <taxon>Bacteria</taxon>
        <taxon>Pseudomonadati</taxon>
        <taxon>Pseudomonadota</taxon>
        <taxon>Betaproteobacteria</taxon>
        <taxon>Burkholderiales</taxon>
        <taxon>Oxalobacteraceae</taxon>
        <taxon>Janthinobacterium</taxon>
    </lineage>
</organism>
<proteinExistence type="predicted"/>
<dbReference type="Proteomes" id="UP001221208">
    <property type="component" value="Unassembled WGS sequence"/>
</dbReference>
<keyword evidence="3" id="KW-1185">Reference proteome</keyword>
<accession>A0ABT5K3D4</accession>
<dbReference type="RefSeq" id="WP_273672686.1">
    <property type="nucleotide sequence ID" value="NZ_JAQQXR010000007.1"/>
</dbReference>